<keyword evidence="3" id="KW-1185">Reference proteome</keyword>
<proteinExistence type="predicted"/>
<organism evidence="2 3">
    <name type="scientific">Marinobacter lacisalsi</name>
    <dbReference type="NCBI Taxonomy" id="475979"/>
    <lineage>
        <taxon>Bacteria</taxon>
        <taxon>Pseudomonadati</taxon>
        <taxon>Pseudomonadota</taxon>
        <taxon>Gammaproteobacteria</taxon>
        <taxon>Pseudomonadales</taxon>
        <taxon>Marinobacteraceae</taxon>
        <taxon>Marinobacter</taxon>
    </lineage>
</organism>
<comment type="caution">
    <text evidence="2">The sequence shown here is derived from an EMBL/GenBank/DDBJ whole genome shotgun (WGS) entry which is preliminary data.</text>
</comment>
<reference evidence="3" key="1">
    <citation type="journal article" date="2019" name="Int. J. Syst. Evol. Microbiol.">
        <title>The Global Catalogue of Microorganisms (GCM) 10K type strain sequencing project: providing services to taxonomists for standard genome sequencing and annotation.</title>
        <authorList>
            <consortium name="The Broad Institute Genomics Platform"/>
            <consortium name="The Broad Institute Genome Sequencing Center for Infectious Disease"/>
            <person name="Wu L."/>
            <person name="Ma J."/>
        </authorList>
    </citation>
    <scope>NUCLEOTIDE SEQUENCE [LARGE SCALE GENOMIC DNA]</scope>
    <source>
        <strain evidence="3">CECT 7297</strain>
    </source>
</reference>
<evidence type="ECO:0000256" key="1">
    <source>
        <dbReference type="SAM" id="SignalP"/>
    </source>
</evidence>
<feature type="signal peptide" evidence="1">
    <location>
        <begin position="1"/>
        <end position="32"/>
    </location>
</feature>
<gene>
    <name evidence="2" type="ORF">ACFOZ5_06880</name>
</gene>
<sequence length="387" mass="41316">MAVACKKNLLYPVGIVLMALAWSLTVSVDAQAVVVDDLYQASVPVSGQDEAQLAEGYQAGLERVLVRVSGDRDVVSREGVGAHLENAQALLASSQVEPGRVGDDRLRMTFSPGAVNQVLADAGAPVWGANRPLTLAWIAVQDGGDRGLLVETGESSEQGWSALVRNHARDRGLPLVLPPADRAADRTLLSDVWGQFMYQVSRASSGIDHDLLAVVRVSRRNGSWQANWLYKGRGIEQSRSVSADSPEALAGALVDAWTEELASRYAVTGGAINTGPYVRLVVEGVRSPSDYAAVKRALSQLNPVKSVGAMSVSRERLVFRVEHSGEVAQLRQNISLDDRFRMLSGDPSDTAGGQQNGAGEGSFETVAQTLVYRWQESVIAPSGANGQ</sequence>
<feature type="chain" id="PRO_5046713175" evidence="1">
    <location>
        <begin position="33"/>
        <end position="387"/>
    </location>
</feature>
<evidence type="ECO:0000313" key="2">
    <source>
        <dbReference type="EMBL" id="MFC4258755.1"/>
    </source>
</evidence>
<dbReference type="RefSeq" id="WP_379886278.1">
    <property type="nucleotide sequence ID" value="NZ_JBHSDI010000010.1"/>
</dbReference>
<name>A0ABV8QEH2_9GAMM</name>
<dbReference type="Pfam" id="PF09839">
    <property type="entry name" value="DUF2066"/>
    <property type="match status" value="1"/>
</dbReference>
<protein>
    <submittedName>
        <fullName evidence="2">DUF2066 domain-containing protein</fullName>
    </submittedName>
</protein>
<keyword evidence="1" id="KW-0732">Signal</keyword>
<evidence type="ECO:0000313" key="3">
    <source>
        <dbReference type="Proteomes" id="UP001595798"/>
    </source>
</evidence>
<dbReference type="EMBL" id="JBHSDI010000010">
    <property type="protein sequence ID" value="MFC4258755.1"/>
    <property type="molecule type" value="Genomic_DNA"/>
</dbReference>
<dbReference type="InterPro" id="IPR018642">
    <property type="entry name" value="DUF2066"/>
</dbReference>
<dbReference type="Proteomes" id="UP001595798">
    <property type="component" value="Unassembled WGS sequence"/>
</dbReference>
<accession>A0ABV8QEH2</accession>